<feature type="transmembrane region" description="Helical" evidence="9">
    <location>
        <begin position="21"/>
        <end position="44"/>
    </location>
</feature>
<keyword evidence="4 9" id="KW-0812">Transmembrane</keyword>
<keyword evidence="2" id="KW-1003">Cell membrane</keyword>
<feature type="transmembrane region" description="Helical" evidence="9">
    <location>
        <begin position="371"/>
        <end position="390"/>
    </location>
</feature>
<evidence type="ECO:0000256" key="4">
    <source>
        <dbReference type="ARBA" id="ARBA00022692"/>
    </source>
</evidence>
<comment type="similarity">
    <text evidence="7">Belongs to the glycosyltransferase 87 family.</text>
</comment>
<feature type="transmembrane region" description="Helical" evidence="9">
    <location>
        <begin position="274"/>
        <end position="294"/>
    </location>
</feature>
<comment type="caution">
    <text evidence="10">The sequence shown here is derived from an EMBL/GenBank/DDBJ whole genome shotgun (WGS) entry which is preliminary data.</text>
</comment>
<feature type="transmembrane region" description="Helical" evidence="9">
    <location>
        <begin position="105"/>
        <end position="127"/>
    </location>
</feature>
<dbReference type="Proteomes" id="UP000609879">
    <property type="component" value="Unassembled WGS sequence"/>
</dbReference>
<evidence type="ECO:0000256" key="9">
    <source>
        <dbReference type="SAM" id="Phobius"/>
    </source>
</evidence>
<feature type="transmembrane region" description="Helical" evidence="9">
    <location>
        <begin position="139"/>
        <end position="172"/>
    </location>
</feature>
<gene>
    <name evidence="10" type="ORF">Ade02nite_23920</name>
</gene>
<name>A0ABQ3Y194_9ACTN</name>
<feature type="transmembrane region" description="Helical" evidence="9">
    <location>
        <begin position="301"/>
        <end position="319"/>
    </location>
</feature>
<accession>A0ABQ3Y194</accession>
<evidence type="ECO:0000313" key="11">
    <source>
        <dbReference type="Proteomes" id="UP000609879"/>
    </source>
</evidence>
<evidence type="ECO:0000256" key="1">
    <source>
        <dbReference type="ARBA" id="ARBA00004651"/>
    </source>
</evidence>
<comment type="subcellular location">
    <subcellularLocation>
        <location evidence="1">Cell membrane</location>
        <topology evidence="1">Multi-pass membrane protein</topology>
    </subcellularLocation>
</comment>
<keyword evidence="5 9" id="KW-1133">Transmembrane helix</keyword>
<keyword evidence="3" id="KW-0808">Transferase</keyword>
<feature type="region of interest" description="Disordered" evidence="8">
    <location>
        <begin position="397"/>
        <end position="426"/>
    </location>
</feature>
<keyword evidence="11" id="KW-1185">Reference proteome</keyword>
<proteinExistence type="inferred from homology"/>
<evidence type="ECO:0000256" key="5">
    <source>
        <dbReference type="ARBA" id="ARBA00022989"/>
    </source>
</evidence>
<keyword evidence="6 9" id="KW-0472">Membrane</keyword>
<evidence type="ECO:0000256" key="7">
    <source>
        <dbReference type="ARBA" id="ARBA00024033"/>
    </source>
</evidence>
<sequence>MAYRYLLLVARHDAVRIGRTLKGLGPVLAVVVAAAAVAGAVAWAEVPARLSLHGGFVDISAYRYGGRLVLDGLPLYGSRDPATNLRFTYPPFAALPMAPLALLPFWLVTALWTAASVGALAGVILVVGRALRRPVPGWLVALLTAGAFALEPVWQNLTFGQINLLLMLAVLVDLTYPERRWSGVLVGIAAGVKLTPLVFVVLLVLAGRRTTAGRALLAFAGTVAIGFATIPGSARTYWADNLVKAGRVGPPELAHNQSVFGTLTRLLDGVPPTLLWLAVAGPLALAIVALGAVWWRRGDRVLGAGFGALAMLLASPVSWSHHWVWAVPVGLALWTHSRWASLLWTAVFVARPFVWPPWGDRREYGWGPIEHVLGNAYLIAALVLYLWAAVRLRAHGTGPAPGRSRRGSPPRSLPARRDFGAVRGTP</sequence>
<feature type="transmembrane region" description="Helical" evidence="9">
    <location>
        <begin position="184"/>
        <end position="206"/>
    </location>
</feature>
<evidence type="ECO:0000256" key="3">
    <source>
        <dbReference type="ARBA" id="ARBA00022679"/>
    </source>
</evidence>
<organism evidence="10 11">
    <name type="scientific">Paractinoplanes deccanensis</name>
    <dbReference type="NCBI Taxonomy" id="113561"/>
    <lineage>
        <taxon>Bacteria</taxon>
        <taxon>Bacillati</taxon>
        <taxon>Actinomycetota</taxon>
        <taxon>Actinomycetes</taxon>
        <taxon>Micromonosporales</taxon>
        <taxon>Micromonosporaceae</taxon>
        <taxon>Paractinoplanes</taxon>
    </lineage>
</organism>
<feature type="transmembrane region" description="Helical" evidence="9">
    <location>
        <begin position="215"/>
        <end position="234"/>
    </location>
</feature>
<reference evidence="10 11" key="1">
    <citation type="submission" date="2021-01" db="EMBL/GenBank/DDBJ databases">
        <title>Whole genome shotgun sequence of Actinoplanes deccanensis NBRC 13994.</title>
        <authorList>
            <person name="Komaki H."/>
            <person name="Tamura T."/>
        </authorList>
    </citation>
    <scope>NUCLEOTIDE SEQUENCE [LARGE SCALE GENOMIC DNA]</scope>
    <source>
        <strain evidence="10 11">NBRC 13994</strain>
    </source>
</reference>
<evidence type="ECO:0000256" key="2">
    <source>
        <dbReference type="ARBA" id="ARBA00022475"/>
    </source>
</evidence>
<evidence type="ECO:0000313" key="10">
    <source>
        <dbReference type="EMBL" id="GID73751.1"/>
    </source>
</evidence>
<dbReference type="InterPro" id="IPR018584">
    <property type="entry name" value="GT87"/>
</dbReference>
<dbReference type="EMBL" id="BOMI01000037">
    <property type="protein sequence ID" value="GID73751.1"/>
    <property type="molecule type" value="Genomic_DNA"/>
</dbReference>
<dbReference type="Pfam" id="PF09594">
    <property type="entry name" value="GT87"/>
    <property type="match status" value="1"/>
</dbReference>
<evidence type="ECO:0000256" key="6">
    <source>
        <dbReference type="ARBA" id="ARBA00023136"/>
    </source>
</evidence>
<protein>
    <submittedName>
        <fullName evidence="10">Membrane protein</fullName>
    </submittedName>
</protein>
<evidence type="ECO:0000256" key="8">
    <source>
        <dbReference type="SAM" id="MobiDB-lite"/>
    </source>
</evidence>